<dbReference type="InterPro" id="IPR036397">
    <property type="entry name" value="RNaseH_sf"/>
</dbReference>
<dbReference type="GO" id="GO:0003676">
    <property type="term" value="F:nucleic acid binding"/>
    <property type="evidence" value="ECO:0007669"/>
    <property type="project" value="InterPro"/>
</dbReference>
<comment type="caution">
    <text evidence="2">The sequence shown here is derived from an EMBL/GenBank/DDBJ whole genome shotgun (WGS) entry which is preliminary data.</text>
</comment>
<dbReference type="SUPFAM" id="SSF53098">
    <property type="entry name" value="Ribonuclease H-like"/>
    <property type="match status" value="1"/>
</dbReference>
<organism evidence="2 3">
    <name type="scientific">Rotaria magnacalcarata</name>
    <dbReference type="NCBI Taxonomy" id="392030"/>
    <lineage>
        <taxon>Eukaryota</taxon>
        <taxon>Metazoa</taxon>
        <taxon>Spiralia</taxon>
        <taxon>Gnathifera</taxon>
        <taxon>Rotifera</taxon>
        <taxon>Eurotatoria</taxon>
        <taxon>Bdelloidea</taxon>
        <taxon>Philodinida</taxon>
        <taxon>Philodinidae</taxon>
        <taxon>Rotaria</taxon>
    </lineage>
</organism>
<dbReference type="AlphaFoldDB" id="A0A819PVZ0"/>
<reference evidence="2" key="1">
    <citation type="submission" date="2021-02" db="EMBL/GenBank/DDBJ databases">
        <authorList>
            <person name="Nowell W R."/>
        </authorList>
    </citation>
    <scope>NUCLEOTIDE SEQUENCE</scope>
</reference>
<name>A0A819PVZ0_9BILA</name>
<dbReference type="Proteomes" id="UP000663842">
    <property type="component" value="Unassembled WGS sequence"/>
</dbReference>
<evidence type="ECO:0000313" key="2">
    <source>
        <dbReference type="EMBL" id="CAF4020438.1"/>
    </source>
</evidence>
<proteinExistence type="predicted"/>
<protein>
    <recommendedName>
        <fullName evidence="1">Integrase catalytic domain-containing protein</fullName>
    </recommendedName>
</protein>
<dbReference type="PANTHER" id="PTHR37984:SF5">
    <property type="entry name" value="PROTEIN NYNRIN-LIKE"/>
    <property type="match status" value="1"/>
</dbReference>
<evidence type="ECO:0000259" key="1">
    <source>
        <dbReference type="PROSITE" id="PS50994"/>
    </source>
</evidence>
<dbReference type="InterPro" id="IPR050951">
    <property type="entry name" value="Retrovirus_Pol_polyprotein"/>
</dbReference>
<accession>A0A819PVZ0</accession>
<dbReference type="PANTHER" id="PTHR37984">
    <property type="entry name" value="PROTEIN CBG26694"/>
    <property type="match status" value="1"/>
</dbReference>
<dbReference type="Gene3D" id="3.30.420.10">
    <property type="entry name" value="Ribonuclease H-like superfamily/Ribonuclease H"/>
    <property type="match status" value="1"/>
</dbReference>
<gene>
    <name evidence="2" type="ORF">UXM345_LOCUS17337</name>
</gene>
<dbReference type="InterPro" id="IPR001584">
    <property type="entry name" value="Integrase_cat-core"/>
</dbReference>
<sequence>MRTAKYVTDRLAWWAMKLSVYQIEEIRYRPGKLNANADSLSRNPLPDDIVNQHEVSTVETAVNLWQKTNILKDIKEEQQADPKIKQTIIVLETKPTTDSNDKRNPHILFFNIQLYCPYKQGCNGATTLCTSIALVLLMLIGRCCDIEPVSPDIVTMVVDAYLLIKNSTIHYNQRIIGEKQLLVIPKTMQNKLLEWAHDHPTAGHGVKKDVFNYIFACQQFKYNNAPTASPTQLHSVNEPWHTIEMDIMGPLPTTAKQKRFLLVIVDYFTRSIKLFPLNSITSIGTTNIPTNEIFSRYGLLKHIVSDNGPQFI</sequence>
<dbReference type="EMBL" id="CAJOBF010002239">
    <property type="protein sequence ID" value="CAF4020438.1"/>
    <property type="molecule type" value="Genomic_DNA"/>
</dbReference>
<dbReference type="InterPro" id="IPR012337">
    <property type="entry name" value="RNaseH-like_sf"/>
</dbReference>
<dbReference type="PROSITE" id="PS50994">
    <property type="entry name" value="INTEGRASE"/>
    <property type="match status" value="1"/>
</dbReference>
<dbReference type="GO" id="GO:0015074">
    <property type="term" value="P:DNA integration"/>
    <property type="evidence" value="ECO:0007669"/>
    <property type="project" value="InterPro"/>
</dbReference>
<evidence type="ECO:0000313" key="3">
    <source>
        <dbReference type="Proteomes" id="UP000663842"/>
    </source>
</evidence>
<feature type="domain" description="Integrase catalytic" evidence="1">
    <location>
        <begin position="235"/>
        <end position="312"/>
    </location>
</feature>